<evidence type="ECO:0000256" key="1">
    <source>
        <dbReference type="ARBA" id="ARBA00002949"/>
    </source>
</evidence>
<dbReference type="Gene3D" id="1.10.3720.10">
    <property type="entry name" value="MetI-like"/>
    <property type="match status" value="1"/>
</dbReference>
<dbReference type="NCBIfam" id="TIGR02141">
    <property type="entry name" value="modB_ABC"/>
    <property type="match status" value="1"/>
</dbReference>
<dbReference type="InterPro" id="IPR011867">
    <property type="entry name" value="ModB_ABC"/>
</dbReference>
<evidence type="ECO:0000256" key="4">
    <source>
        <dbReference type="ARBA" id="ARBA00022448"/>
    </source>
</evidence>
<keyword evidence="5" id="KW-1003">Cell membrane</keyword>
<dbReference type="SUPFAM" id="SSF161098">
    <property type="entry name" value="MetI-like"/>
    <property type="match status" value="1"/>
</dbReference>
<dbReference type="Pfam" id="PF00528">
    <property type="entry name" value="BPD_transp_1"/>
    <property type="match status" value="1"/>
</dbReference>
<dbReference type="GO" id="GO:0015098">
    <property type="term" value="F:molybdate ion transmembrane transporter activity"/>
    <property type="evidence" value="ECO:0007669"/>
    <property type="project" value="UniProtKB-UniRule"/>
</dbReference>
<comment type="subcellular location">
    <subcellularLocation>
        <location evidence="11">Cell inner membrane</location>
        <topology evidence="11">Multi-pass membrane protein</topology>
    </subcellularLocation>
    <subcellularLocation>
        <location evidence="2 10">Cell membrane</location>
        <topology evidence="2 10">Multi-pass membrane protein</topology>
    </subcellularLocation>
</comment>
<dbReference type="InterPro" id="IPR000515">
    <property type="entry name" value="MetI-like"/>
</dbReference>
<evidence type="ECO:0000313" key="13">
    <source>
        <dbReference type="EMBL" id="ODC05303.1"/>
    </source>
</evidence>
<feature type="transmembrane region" description="Helical" evidence="10">
    <location>
        <begin position="206"/>
        <end position="225"/>
    </location>
</feature>
<evidence type="ECO:0000256" key="9">
    <source>
        <dbReference type="ARBA" id="ARBA00023136"/>
    </source>
</evidence>
<keyword evidence="11" id="KW-0997">Cell inner membrane</keyword>
<evidence type="ECO:0000256" key="2">
    <source>
        <dbReference type="ARBA" id="ARBA00004651"/>
    </source>
</evidence>
<dbReference type="GO" id="GO:0005886">
    <property type="term" value="C:plasma membrane"/>
    <property type="evidence" value="ECO:0007669"/>
    <property type="project" value="UniProtKB-SubCell"/>
</dbReference>
<dbReference type="PANTHER" id="PTHR30183:SF3">
    <property type="entry name" value="MOLYBDENUM TRANSPORT SYSTEM PERMEASE PROTEIN MODB"/>
    <property type="match status" value="1"/>
</dbReference>
<keyword evidence="14" id="KW-1185">Reference proteome</keyword>
<evidence type="ECO:0000256" key="10">
    <source>
        <dbReference type="RuleBase" id="RU363032"/>
    </source>
</evidence>
<feature type="transmembrane region" description="Helical" evidence="10">
    <location>
        <begin position="20"/>
        <end position="42"/>
    </location>
</feature>
<comment type="similarity">
    <text evidence="3 11">Belongs to the binding-protein-dependent transport system permease family. CysTW subfamily.</text>
</comment>
<accession>A0A1E2VEB5</accession>
<protein>
    <recommendedName>
        <fullName evidence="11">Molybdenum transport system permease</fullName>
    </recommendedName>
</protein>
<feature type="transmembrane region" description="Helical" evidence="10">
    <location>
        <begin position="93"/>
        <end position="111"/>
    </location>
</feature>
<evidence type="ECO:0000313" key="14">
    <source>
        <dbReference type="Proteomes" id="UP000094291"/>
    </source>
</evidence>
<dbReference type="OrthoDB" id="7056428at2"/>
<dbReference type="PROSITE" id="PS50928">
    <property type="entry name" value="ABC_TM1"/>
    <property type="match status" value="1"/>
</dbReference>
<evidence type="ECO:0000259" key="12">
    <source>
        <dbReference type="PROSITE" id="PS50928"/>
    </source>
</evidence>
<keyword evidence="6 11" id="KW-0500">Molybdenum</keyword>
<evidence type="ECO:0000256" key="11">
    <source>
        <dbReference type="RuleBase" id="RU365097"/>
    </source>
</evidence>
<feature type="transmembrane region" description="Helical" evidence="10">
    <location>
        <begin position="54"/>
        <end position="73"/>
    </location>
</feature>
<feature type="domain" description="ABC transmembrane type-1" evidence="12">
    <location>
        <begin position="16"/>
        <end position="219"/>
    </location>
</feature>
<comment type="caution">
    <text evidence="13">The sequence shown here is derived from an EMBL/GenBank/DDBJ whole genome shotgun (WGS) entry which is preliminary data.</text>
</comment>
<evidence type="ECO:0000256" key="3">
    <source>
        <dbReference type="ARBA" id="ARBA00007069"/>
    </source>
</evidence>
<dbReference type="CDD" id="cd06261">
    <property type="entry name" value="TM_PBP2"/>
    <property type="match status" value="1"/>
</dbReference>
<feature type="transmembrane region" description="Helical" evidence="10">
    <location>
        <begin position="149"/>
        <end position="176"/>
    </location>
</feature>
<keyword evidence="7 10" id="KW-0812">Transmembrane</keyword>
<dbReference type="NCBIfam" id="NF006939">
    <property type="entry name" value="PRK09421.1"/>
    <property type="match status" value="1"/>
</dbReference>
<keyword evidence="9 10" id="KW-0472">Membrane</keyword>
<evidence type="ECO:0000256" key="8">
    <source>
        <dbReference type="ARBA" id="ARBA00022989"/>
    </source>
</evidence>
<name>A0A1E2VEB5_9GAMM</name>
<dbReference type="EMBL" id="MDTQ01000001">
    <property type="protein sequence ID" value="ODC05303.1"/>
    <property type="molecule type" value="Genomic_DNA"/>
</dbReference>
<dbReference type="Proteomes" id="UP000094291">
    <property type="component" value="Unassembled WGS sequence"/>
</dbReference>
<evidence type="ECO:0000256" key="7">
    <source>
        <dbReference type="ARBA" id="ARBA00022692"/>
    </source>
</evidence>
<gene>
    <name evidence="13" type="ORF">BFW38_08515</name>
</gene>
<proteinExistence type="inferred from homology"/>
<keyword evidence="8 10" id="KW-1133">Transmembrane helix</keyword>
<sequence>MTSSLWGLSSAEIEALLLSFRISMVAVVSALPFAIIVATLLTQRHFRGRVIVDAIVHLPLILPPVVMGYLLLISFGTRAPLGHWLLTQWDIRLVFSWTGAALAAAIISFPFQVRSIRLALESIDPGLYQAAATLGAHRIDRFISITLPLALPGIIAGATTAFAASLGEFGAIITFVSNIPGETRTLPLAIYTAIQTPGGELAAARLAGLSIVLAFLGLLGSEWAMRHIRKREHS</sequence>
<reference evidence="13 14" key="1">
    <citation type="submission" date="2016-08" db="EMBL/GenBank/DDBJ databases">
        <authorList>
            <person name="Seilhamer J.J."/>
        </authorList>
    </citation>
    <scope>NUCLEOTIDE SEQUENCE [LARGE SCALE GENOMIC DNA]</scope>
    <source>
        <strain evidence="13 14">PH27A</strain>
    </source>
</reference>
<dbReference type="PANTHER" id="PTHR30183">
    <property type="entry name" value="MOLYBDENUM TRANSPORT SYSTEM PERMEASE PROTEIN MODB"/>
    <property type="match status" value="1"/>
</dbReference>
<comment type="function">
    <text evidence="1 11">Part of the binding-protein-dependent transport system for molybdenum; probably responsible for the translocation of the substrate across the membrane.</text>
</comment>
<organism evidence="13 14">
    <name type="scientific">Terasakiispira papahanaumokuakeensis</name>
    <dbReference type="NCBI Taxonomy" id="197479"/>
    <lineage>
        <taxon>Bacteria</taxon>
        <taxon>Pseudomonadati</taxon>
        <taxon>Pseudomonadota</taxon>
        <taxon>Gammaproteobacteria</taxon>
        <taxon>Oceanospirillales</taxon>
        <taxon>Terasakiispira</taxon>
    </lineage>
</organism>
<dbReference type="STRING" id="197479.BFW38_08515"/>
<evidence type="ECO:0000256" key="6">
    <source>
        <dbReference type="ARBA" id="ARBA00022505"/>
    </source>
</evidence>
<dbReference type="AlphaFoldDB" id="A0A1E2VEB5"/>
<evidence type="ECO:0000256" key="5">
    <source>
        <dbReference type="ARBA" id="ARBA00022475"/>
    </source>
</evidence>
<dbReference type="InterPro" id="IPR035906">
    <property type="entry name" value="MetI-like_sf"/>
</dbReference>
<keyword evidence="4 10" id="KW-0813">Transport</keyword>